<reference evidence="2" key="2">
    <citation type="submission" date="2020-10" db="EMBL/GenBank/DDBJ databases">
        <authorList>
            <person name="Cooper E.A."/>
            <person name="Brenton Z.W."/>
            <person name="Flinn B.S."/>
            <person name="Jenkins J."/>
            <person name="Shu S."/>
            <person name="Flowers D."/>
            <person name="Luo F."/>
            <person name="Wang Y."/>
            <person name="Xia P."/>
            <person name="Barry K."/>
            <person name="Daum C."/>
            <person name="Lipzen A."/>
            <person name="Yoshinaga Y."/>
            <person name="Schmutz J."/>
            <person name="Saski C."/>
            <person name="Vermerris W."/>
            <person name="Kresovich S."/>
        </authorList>
    </citation>
    <scope>NUCLEOTIDE SEQUENCE</scope>
</reference>
<protein>
    <submittedName>
        <fullName evidence="2">Uncharacterized protein</fullName>
    </submittedName>
</protein>
<name>A0A921UMR3_SORBI</name>
<evidence type="ECO:0000256" key="1">
    <source>
        <dbReference type="PROSITE-ProRule" id="PRU00339"/>
    </source>
</evidence>
<organism evidence="2 3">
    <name type="scientific">Sorghum bicolor</name>
    <name type="common">Sorghum</name>
    <name type="synonym">Sorghum vulgare</name>
    <dbReference type="NCBI Taxonomy" id="4558"/>
    <lineage>
        <taxon>Eukaryota</taxon>
        <taxon>Viridiplantae</taxon>
        <taxon>Streptophyta</taxon>
        <taxon>Embryophyta</taxon>
        <taxon>Tracheophyta</taxon>
        <taxon>Spermatophyta</taxon>
        <taxon>Magnoliopsida</taxon>
        <taxon>Liliopsida</taxon>
        <taxon>Poales</taxon>
        <taxon>Poaceae</taxon>
        <taxon>PACMAD clade</taxon>
        <taxon>Panicoideae</taxon>
        <taxon>Andropogonodae</taxon>
        <taxon>Andropogoneae</taxon>
        <taxon>Sorghinae</taxon>
        <taxon>Sorghum</taxon>
    </lineage>
</organism>
<sequence>MDRFVRRAALAAATVLGNPYRPRPFTGVFLASSPPSASGHLGLVRARPALLDLNSLLSPEAFLLDATHALGAAALRHQPMLGGMARGLQNIAPKMQAAAAAAGDIESVQAGRHYMALLDAVDGRFEDALHNLGRLAEERPYFLGPRLAAAAICDLLGRPDQGDRWLIGITGDEPPRDNVVFRNAVVAATLGGAADAVAGSQGAVASAALMFIYEKLWGAAFDGDMSVVKKVLITTLLNRLVKRKLREDAVVTLQSVSKLLRSGTGSSVAPPSPSPIFNDAEGSEQFVLQASQALLSAVVLRAPPLTGERIRGVTRATKRDLARAVQKGDTAAAADLRLLLALLAARDGRFDAAVEGYQEAAREHPSDPRPSYLLHLLYSFGECMEESDKWNARYERLAAGSSDEDRASHVVLKEELVVALTLGGARTACRESFPGVLREIVGAAGSRVDAALVSALRDENTPVVDRLELRALRAFLYAVMWSAVKDLDGSGGITTN</sequence>
<keyword evidence="1" id="KW-0802">TPR repeat</keyword>
<comment type="caution">
    <text evidence="2">The sequence shown here is derived from an EMBL/GenBank/DDBJ whole genome shotgun (WGS) entry which is preliminary data.</text>
</comment>
<feature type="repeat" description="TPR" evidence="1">
    <location>
        <begin position="334"/>
        <end position="367"/>
    </location>
</feature>
<dbReference type="Gramene" id="EES03067">
    <property type="protein sequence ID" value="EES03067"/>
    <property type="gene ID" value="SORBI_3003G178200"/>
</dbReference>
<dbReference type="InterPro" id="IPR019734">
    <property type="entry name" value="TPR_rpt"/>
</dbReference>
<dbReference type="OMA" id="PEFKSWT"/>
<accession>A0A921UMR3</accession>
<dbReference type="Proteomes" id="UP000807115">
    <property type="component" value="Chromosome 3"/>
</dbReference>
<gene>
    <name evidence="2" type="ORF">BDA96_03G193700</name>
</gene>
<dbReference type="PROSITE" id="PS50005">
    <property type="entry name" value="TPR"/>
    <property type="match status" value="1"/>
</dbReference>
<evidence type="ECO:0000313" key="3">
    <source>
        <dbReference type="Proteomes" id="UP000807115"/>
    </source>
</evidence>
<reference evidence="2" key="1">
    <citation type="journal article" date="2019" name="BMC Genomics">
        <title>A new reference genome for Sorghum bicolor reveals high levels of sequence similarity between sweet and grain genotypes: implications for the genetics of sugar metabolism.</title>
        <authorList>
            <person name="Cooper E.A."/>
            <person name="Brenton Z.W."/>
            <person name="Flinn B.S."/>
            <person name="Jenkins J."/>
            <person name="Shu S."/>
            <person name="Flowers D."/>
            <person name="Luo F."/>
            <person name="Wang Y."/>
            <person name="Xia P."/>
            <person name="Barry K."/>
            <person name="Daum C."/>
            <person name="Lipzen A."/>
            <person name="Yoshinaga Y."/>
            <person name="Schmutz J."/>
            <person name="Saski C."/>
            <person name="Vermerris W."/>
            <person name="Kresovich S."/>
        </authorList>
    </citation>
    <scope>NUCLEOTIDE SEQUENCE</scope>
</reference>
<proteinExistence type="predicted"/>
<dbReference type="AlphaFoldDB" id="A0A921UMR3"/>
<evidence type="ECO:0000313" key="2">
    <source>
        <dbReference type="EMBL" id="KAG0537957.1"/>
    </source>
</evidence>
<dbReference type="EMBL" id="CM027682">
    <property type="protein sequence ID" value="KAG0537957.1"/>
    <property type="molecule type" value="Genomic_DNA"/>
</dbReference>